<dbReference type="PANTHER" id="PTHR13372:SF5">
    <property type="entry name" value="GEMININ"/>
    <property type="match status" value="1"/>
</dbReference>
<evidence type="ECO:0000313" key="9">
    <source>
        <dbReference type="Proteomes" id="UP000789390"/>
    </source>
</evidence>
<dbReference type="Proteomes" id="UP000789390">
    <property type="component" value="Unassembled WGS sequence"/>
</dbReference>
<comment type="caution">
    <text evidence="8">The sequence shown here is derived from an EMBL/GenBank/DDBJ whole genome shotgun (WGS) entry which is preliminary data.</text>
</comment>
<evidence type="ECO:0000256" key="1">
    <source>
        <dbReference type="ARBA" id="ARBA00004123"/>
    </source>
</evidence>
<evidence type="ECO:0000256" key="6">
    <source>
        <dbReference type="SAM" id="Coils"/>
    </source>
</evidence>
<dbReference type="AlphaFoldDB" id="A0A8J2WGT2"/>
<evidence type="ECO:0008006" key="10">
    <source>
        <dbReference type="Google" id="ProtNLM"/>
    </source>
</evidence>
<accession>A0A8J2WGT2</accession>
<dbReference type="GO" id="GO:0045786">
    <property type="term" value="P:negative regulation of cell cycle"/>
    <property type="evidence" value="ECO:0007669"/>
    <property type="project" value="TreeGrafter"/>
</dbReference>
<evidence type="ECO:0000256" key="2">
    <source>
        <dbReference type="ARBA" id="ARBA00007979"/>
    </source>
</evidence>
<keyword evidence="9" id="KW-1185">Reference proteome</keyword>
<dbReference type="GO" id="GO:0008156">
    <property type="term" value="P:negative regulation of DNA replication"/>
    <property type="evidence" value="ECO:0007669"/>
    <property type="project" value="TreeGrafter"/>
</dbReference>
<evidence type="ECO:0000256" key="4">
    <source>
        <dbReference type="ARBA" id="ARBA00023242"/>
    </source>
</evidence>
<keyword evidence="4" id="KW-0539">Nucleus</keyword>
<evidence type="ECO:0000256" key="3">
    <source>
        <dbReference type="ARBA" id="ARBA00023054"/>
    </source>
</evidence>
<evidence type="ECO:0000313" key="8">
    <source>
        <dbReference type="EMBL" id="CAH0098937.1"/>
    </source>
</evidence>
<dbReference type="Pfam" id="PF07412">
    <property type="entry name" value="Geminin"/>
    <property type="match status" value="1"/>
</dbReference>
<proteinExistence type="inferred from homology"/>
<dbReference type="PANTHER" id="PTHR13372">
    <property type="entry name" value="GEMININ"/>
    <property type="match status" value="1"/>
</dbReference>
<dbReference type="GO" id="GO:0005634">
    <property type="term" value="C:nucleus"/>
    <property type="evidence" value="ECO:0007669"/>
    <property type="project" value="UniProtKB-SubCell"/>
</dbReference>
<protein>
    <recommendedName>
        <fullName evidence="10">Geminin</fullName>
    </recommendedName>
</protein>
<comment type="similarity">
    <text evidence="2">Belongs to the geminin family.</text>
</comment>
<dbReference type="CDD" id="cd22589">
    <property type="entry name" value="geminin_CC"/>
    <property type="match status" value="1"/>
</dbReference>
<dbReference type="EMBL" id="CAKKLH010000012">
    <property type="protein sequence ID" value="CAH0098937.1"/>
    <property type="molecule type" value="Genomic_DNA"/>
</dbReference>
<gene>
    <name evidence="8" type="ORF">DGAL_LOCUS1045</name>
</gene>
<sequence>MSKHQSTLAFKENSLPIGVPSSIIEGSVNMDEVIASQRVTLQTLQPSAKTKGLVGSQGQIIHHGKDLKSKQKTPTGKIQVFEDKTSNSGQKKNMLEDRGVQTEPVELEGTKSLTTTENDIDVEYYRTMAERRRVALAEALEENEHLHSEVDSLKTEINALKAENSVLKPLADEAEYLAGVIKGLLGSEEEETTKDATDDSTSES</sequence>
<feature type="coiled-coil region" evidence="6">
    <location>
        <begin position="136"/>
        <end position="163"/>
    </location>
</feature>
<feature type="compositionally biased region" description="Acidic residues" evidence="7">
    <location>
        <begin position="187"/>
        <end position="204"/>
    </location>
</feature>
<evidence type="ECO:0000256" key="5">
    <source>
        <dbReference type="ARBA" id="ARBA00023306"/>
    </source>
</evidence>
<dbReference type="Gene3D" id="1.20.5.1180">
    <property type="entry name" value="Geminin coiled-coil domain"/>
    <property type="match status" value="1"/>
</dbReference>
<name>A0A8J2WGT2_9CRUS</name>
<keyword evidence="3 6" id="KW-0175">Coiled coil</keyword>
<evidence type="ECO:0000256" key="7">
    <source>
        <dbReference type="SAM" id="MobiDB-lite"/>
    </source>
</evidence>
<comment type="subcellular location">
    <subcellularLocation>
        <location evidence="1">Nucleus</location>
    </subcellularLocation>
</comment>
<organism evidence="8 9">
    <name type="scientific">Daphnia galeata</name>
    <dbReference type="NCBI Taxonomy" id="27404"/>
    <lineage>
        <taxon>Eukaryota</taxon>
        <taxon>Metazoa</taxon>
        <taxon>Ecdysozoa</taxon>
        <taxon>Arthropoda</taxon>
        <taxon>Crustacea</taxon>
        <taxon>Branchiopoda</taxon>
        <taxon>Diplostraca</taxon>
        <taxon>Cladocera</taxon>
        <taxon>Anomopoda</taxon>
        <taxon>Daphniidae</taxon>
        <taxon>Daphnia</taxon>
    </lineage>
</organism>
<feature type="region of interest" description="Disordered" evidence="7">
    <location>
        <begin position="54"/>
        <end position="74"/>
    </location>
</feature>
<keyword evidence="5" id="KW-0131">Cell cycle</keyword>
<dbReference type="OrthoDB" id="6354275at2759"/>
<feature type="region of interest" description="Disordered" evidence="7">
    <location>
        <begin position="184"/>
        <end position="204"/>
    </location>
</feature>
<dbReference type="InterPro" id="IPR022786">
    <property type="entry name" value="Geminin/Multicilin"/>
</dbReference>
<dbReference type="SUPFAM" id="SSF111469">
    <property type="entry name" value="Geminin coiled-coil domain"/>
    <property type="match status" value="1"/>
</dbReference>
<reference evidence="8" key="1">
    <citation type="submission" date="2021-11" db="EMBL/GenBank/DDBJ databases">
        <authorList>
            <person name="Schell T."/>
        </authorList>
    </citation>
    <scope>NUCLEOTIDE SEQUENCE</scope>
    <source>
        <strain evidence="8">M5</strain>
    </source>
</reference>